<dbReference type="Proteomes" id="UP001419910">
    <property type="component" value="Unassembled WGS sequence"/>
</dbReference>
<keyword evidence="2" id="KW-0479">Metal-binding</keyword>
<keyword evidence="1" id="KW-0001">2Fe-2S</keyword>
<evidence type="ECO:0000256" key="2">
    <source>
        <dbReference type="ARBA" id="ARBA00022723"/>
    </source>
</evidence>
<evidence type="ECO:0000256" key="6">
    <source>
        <dbReference type="ARBA" id="ARBA00038001"/>
    </source>
</evidence>
<dbReference type="InterPro" id="IPR017941">
    <property type="entry name" value="Rieske_2Fe-2S"/>
</dbReference>
<reference evidence="8 9" key="1">
    <citation type="submission" date="2024-05" db="EMBL/GenBank/DDBJ databases">
        <authorList>
            <person name="Liu Q."/>
            <person name="Xin Y.-H."/>
        </authorList>
    </citation>
    <scope>NUCLEOTIDE SEQUENCE [LARGE SCALE GENOMIC DNA]</scope>
    <source>
        <strain evidence="8 9">CGMCC 1.10181</strain>
    </source>
</reference>
<dbReference type="Pfam" id="PF00355">
    <property type="entry name" value="Rieske"/>
    <property type="match status" value="1"/>
</dbReference>
<comment type="caution">
    <text evidence="8">The sequence shown here is derived from an EMBL/GenBank/DDBJ whole genome shotgun (WGS) entry which is preliminary data.</text>
</comment>
<dbReference type="EMBL" id="JBDIME010000025">
    <property type="protein sequence ID" value="MEN2792232.1"/>
    <property type="molecule type" value="Genomic_DNA"/>
</dbReference>
<dbReference type="RefSeq" id="WP_343888401.1">
    <property type="nucleotide sequence ID" value="NZ_BAAAEH010000009.1"/>
</dbReference>
<keyword evidence="9" id="KW-1185">Reference proteome</keyword>
<feature type="domain" description="Rieske" evidence="7">
    <location>
        <begin position="7"/>
        <end position="102"/>
    </location>
</feature>
<protein>
    <submittedName>
        <fullName evidence="8">Non-heme iron oxygenase ferredoxin subunit</fullName>
    </submittedName>
</protein>
<dbReference type="CDD" id="cd03528">
    <property type="entry name" value="Rieske_RO_ferredoxin"/>
    <property type="match status" value="1"/>
</dbReference>
<sequence length="104" mass="11081">MNETHFVAAATLEDLPAGAVKAVELNGKPILLCNSQDRIFAVINRCSHANEKLECGKMKAGWIACPVHGARFDLATGKAKNPPATRPIETFAVRIVGATIEVAL</sequence>
<evidence type="ECO:0000256" key="1">
    <source>
        <dbReference type="ARBA" id="ARBA00022714"/>
    </source>
</evidence>
<dbReference type="PROSITE" id="PS51296">
    <property type="entry name" value="RIESKE"/>
    <property type="match status" value="1"/>
</dbReference>
<evidence type="ECO:0000313" key="9">
    <source>
        <dbReference type="Proteomes" id="UP001419910"/>
    </source>
</evidence>
<dbReference type="Gene3D" id="2.102.10.10">
    <property type="entry name" value="Rieske [2Fe-2S] iron-sulphur domain"/>
    <property type="match status" value="1"/>
</dbReference>
<keyword evidence="3" id="KW-0408">Iron</keyword>
<evidence type="ECO:0000256" key="4">
    <source>
        <dbReference type="ARBA" id="ARBA00023014"/>
    </source>
</evidence>
<comment type="similarity">
    <text evidence="6">Belongs to the bacterial ring-hydroxylating dioxygenase ferredoxin component family.</text>
</comment>
<name>A0ABU9Y8V9_9SPHN</name>
<keyword evidence="4" id="KW-0411">Iron-sulfur</keyword>
<evidence type="ECO:0000256" key="3">
    <source>
        <dbReference type="ARBA" id="ARBA00023004"/>
    </source>
</evidence>
<dbReference type="PANTHER" id="PTHR21496:SF0">
    <property type="entry name" value="RIESKE DOMAIN-CONTAINING PROTEIN"/>
    <property type="match status" value="1"/>
</dbReference>
<evidence type="ECO:0000256" key="5">
    <source>
        <dbReference type="ARBA" id="ARBA00034078"/>
    </source>
</evidence>
<organism evidence="8 9">
    <name type="scientific">Sphingomonas oligophenolica</name>
    <dbReference type="NCBI Taxonomy" id="301154"/>
    <lineage>
        <taxon>Bacteria</taxon>
        <taxon>Pseudomonadati</taxon>
        <taxon>Pseudomonadota</taxon>
        <taxon>Alphaproteobacteria</taxon>
        <taxon>Sphingomonadales</taxon>
        <taxon>Sphingomonadaceae</taxon>
        <taxon>Sphingomonas</taxon>
    </lineage>
</organism>
<dbReference type="PANTHER" id="PTHR21496">
    <property type="entry name" value="FERREDOXIN-RELATED"/>
    <property type="match status" value="1"/>
</dbReference>
<proteinExistence type="inferred from homology"/>
<dbReference type="InterPro" id="IPR036922">
    <property type="entry name" value="Rieske_2Fe-2S_sf"/>
</dbReference>
<accession>A0ABU9Y8V9</accession>
<evidence type="ECO:0000313" key="8">
    <source>
        <dbReference type="EMBL" id="MEN2792232.1"/>
    </source>
</evidence>
<evidence type="ECO:0000259" key="7">
    <source>
        <dbReference type="PROSITE" id="PS51296"/>
    </source>
</evidence>
<gene>
    <name evidence="8" type="ORF">ABC974_21555</name>
</gene>
<comment type="cofactor">
    <cofactor evidence="5">
        <name>[2Fe-2S] cluster</name>
        <dbReference type="ChEBI" id="CHEBI:190135"/>
    </cofactor>
</comment>
<dbReference type="SUPFAM" id="SSF50022">
    <property type="entry name" value="ISP domain"/>
    <property type="match status" value="1"/>
</dbReference>